<organism evidence="1 2">
    <name type="scientific">Diabrotica virgifera virgifera</name>
    <name type="common">western corn rootworm</name>
    <dbReference type="NCBI Taxonomy" id="50390"/>
    <lineage>
        <taxon>Eukaryota</taxon>
        <taxon>Metazoa</taxon>
        <taxon>Ecdysozoa</taxon>
        <taxon>Arthropoda</taxon>
        <taxon>Hexapoda</taxon>
        <taxon>Insecta</taxon>
        <taxon>Pterygota</taxon>
        <taxon>Neoptera</taxon>
        <taxon>Endopterygota</taxon>
        <taxon>Coleoptera</taxon>
        <taxon>Polyphaga</taxon>
        <taxon>Cucujiformia</taxon>
        <taxon>Chrysomeloidea</taxon>
        <taxon>Chrysomelidae</taxon>
        <taxon>Galerucinae</taxon>
        <taxon>Diabroticina</taxon>
        <taxon>Diabroticites</taxon>
        <taxon>Diabrotica</taxon>
    </lineage>
</organism>
<reference evidence="1" key="1">
    <citation type="submission" date="2025-05" db="UniProtKB">
        <authorList>
            <consortium name="EnsemblMetazoa"/>
        </authorList>
    </citation>
    <scope>IDENTIFICATION</scope>
</reference>
<dbReference type="GeneID" id="126887803"/>
<dbReference type="EnsemblMetazoa" id="XM_050655635.1">
    <property type="protein sequence ID" value="XP_050511592.1"/>
    <property type="gene ID" value="LOC126887803"/>
</dbReference>
<accession>A0ABM5KN15</accession>
<dbReference type="RefSeq" id="XP_050511592.1">
    <property type="nucleotide sequence ID" value="XM_050655635.1"/>
</dbReference>
<proteinExistence type="predicted"/>
<sequence>MLRIPWTAHRTNVSILNQLKIKKRLSTICLQRILQFFGHVVRRGDDSLERLIVSGNVPGRRSRGRSLTRWSEQIKHSAGNSFCEALRAAEDRDQWRNIVRNIGRNHDPQ</sequence>
<dbReference type="Proteomes" id="UP001652700">
    <property type="component" value="Unplaced"/>
</dbReference>
<evidence type="ECO:0000313" key="1">
    <source>
        <dbReference type="EnsemblMetazoa" id="XP_050511592.1"/>
    </source>
</evidence>
<evidence type="ECO:0000313" key="2">
    <source>
        <dbReference type="Proteomes" id="UP001652700"/>
    </source>
</evidence>
<protein>
    <submittedName>
        <fullName evidence="1">Uncharacterized protein</fullName>
    </submittedName>
</protein>
<name>A0ABM5KN15_DIAVI</name>
<keyword evidence="2" id="KW-1185">Reference proteome</keyword>